<dbReference type="Pfam" id="PF26582">
    <property type="entry name" value="ASCC3_N"/>
    <property type="match status" value="1"/>
</dbReference>
<proteinExistence type="predicted"/>
<feature type="domain" description="Brr2 N-terminal helicase PWI" evidence="1">
    <location>
        <begin position="150"/>
        <end position="215"/>
    </location>
</feature>
<comment type="caution">
    <text evidence="3">The sequence shown here is derived from an EMBL/GenBank/DDBJ whole genome shotgun (WGS) entry which is preliminary data.</text>
</comment>
<evidence type="ECO:0000313" key="4">
    <source>
        <dbReference type="Proteomes" id="UP000037510"/>
    </source>
</evidence>
<name>A0A0L7LJ87_OPEBR</name>
<dbReference type="InterPro" id="IPR041094">
    <property type="entry name" value="Brr2_helicase_PWI"/>
</dbReference>
<accession>A0A0L7LJ87</accession>
<sequence length="325" mass="37194">FKSLADIQNYIKHNEDNPSELLNLLKQLKESCKALTGEQSDEVIEDAAVLCLRMFLDQDIVMLKHLSQLRQLFGMVQSSTVNNICDEYIKRETSDSNKENVKLWGDHIQCHCIPYKPAKKPLANLRVRQATACAFVNDFSMKYNEQAYGKTWLETKVNELYVTSGISSADILQSIITFLNSPRTNDDLQNDMFELLGFDKFEFIQEMLVHRQEITNNLRAPPVDPGPSIAEMSVQSEGERMLAKLVRKEEKKNKNKRIDESEVEPEINIAQLRAKRLAELSKPVVPFSATRSQNNIDPVLQKISYFQTKVQYPNVFDSSLDAKNS</sequence>
<dbReference type="InterPro" id="IPR058856">
    <property type="entry name" value="ASCC3_N"/>
</dbReference>
<dbReference type="Pfam" id="PF18149">
    <property type="entry name" value="Helicase_PWI"/>
    <property type="match status" value="1"/>
</dbReference>
<dbReference type="AlphaFoldDB" id="A0A0L7LJ87"/>
<dbReference type="Proteomes" id="UP000037510">
    <property type="component" value="Unassembled WGS sequence"/>
</dbReference>
<feature type="non-terminal residue" evidence="3">
    <location>
        <position position="325"/>
    </location>
</feature>
<feature type="domain" description="ASCC3-like N-terminal" evidence="2">
    <location>
        <begin position="8"/>
        <end position="104"/>
    </location>
</feature>
<gene>
    <name evidence="3" type="ORF">OBRU01_07411</name>
</gene>
<feature type="non-terminal residue" evidence="3">
    <location>
        <position position="1"/>
    </location>
</feature>
<dbReference type="EMBL" id="JTDY01000903">
    <property type="protein sequence ID" value="KOB75495.1"/>
    <property type="molecule type" value="Genomic_DNA"/>
</dbReference>
<evidence type="ECO:0000259" key="2">
    <source>
        <dbReference type="Pfam" id="PF26582"/>
    </source>
</evidence>
<keyword evidence="4" id="KW-1185">Reference proteome</keyword>
<evidence type="ECO:0000259" key="1">
    <source>
        <dbReference type="Pfam" id="PF18149"/>
    </source>
</evidence>
<reference evidence="3 4" key="1">
    <citation type="journal article" date="2015" name="Genome Biol. Evol.">
        <title>The genome of winter moth (Operophtera brumata) provides a genomic perspective on sexual dimorphism and phenology.</title>
        <authorList>
            <person name="Derks M.F."/>
            <person name="Smit S."/>
            <person name="Salis L."/>
            <person name="Schijlen E."/>
            <person name="Bossers A."/>
            <person name="Mateman C."/>
            <person name="Pijl A.S."/>
            <person name="de Ridder D."/>
            <person name="Groenen M.A."/>
            <person name="Visser M.E."/>
            <person name="Megens H.J."/>
        </authorList>
    </citation>
    <scope>NUCLEOTIDE SEQUENCE [LARGE SCALE GENOMIC DNA]</scope>
    <source>
        <strain evidence="3">WM2013NL</strain>
        <tissue evidence="3">Head and thorax</tissue>
    </source>
</reference>
<evidence type="ECO:0000313" key="3">
    <source>
        <dbReference type="EMBL" id="KOB75495.1"/>
    </source>
</evidence>
<protein>
    <submittedName>
        <fullName evidence="3">Activating signal cointegrator 1 complex subunit 3</fullName>
    </submittedName>
</protein>
<organism evidence="3 4">
    <name type="scientific">Operophtera brumata</name>
    <name type="common">Winter moth</name>
    <name type="synonym">Phalaena brumata</name>
    <dbReference type="NCBI Taxonomy" id="104452"/>
    <lineage>
        <taxon>Eukaryota</taxon>
        <taxon>Metazoa</taxon>
        <taxon>Ecdysozoa</taxon>
        <taxon>Arthropoda</taxon>
        <taxon>Hexapoda</taxon>
        <taxon>Insecta</taxon>
        <taxon>Pterygota</taxon>
        <taxon>Neoptera</taxon>
        <taxon>Endopterygota</taxon>
        <taxon>Lepidoptera</taxon>
        <taxon>Glossata</taxon>
        <taxon>Ditrysia</taxon>
        <taxon>Geometroidea</taxon>
        <taxon>Geometridae</taxon>
        <taxon>Larentiinae</taxon>
        <taxon>Operophtera</taxon>
    </lineage>
</organism>
<dbReference type="STRING" id="104452.A0A0L7LJ87"/>